<dbReference type="GO" id="GO:0008270">
    <property type="term" value="F:zinc ion binding"/>
    <property type="evidence" value="ECO:0007669"/>
    <property type="project" value="UniProtKB-KW"/>
</dbReference>
<protein>
    <recommendedName>
        <fullName evidence="4">CCHC-type domain-containing protein</fullName>
    </recommendedName>
</protein>
<keyword evidence="1" id="KW-0507">mRNA processing</keyword>
<dbReference type="AlphaFoldDB" id="A0A9Q3EZI3"/>
<keyword evidence="2" id="KW-0862">Zinc</keyword>
<feature type="region of interest" description="Disordered" evidence="3">
    <location>
        <begin position="191"/>
        <end position="269"/>
    </location>
</feature>
<evidence type="ECO:0000313" key="6">
    <source>
        <dbReference type="Proteomes" id="UP000765509"/>
    </source>
</evidence>
<evidence type="ECO:0000313" key="5">
    <source>
        <dbReference type="EMBL" id="MBW0529834.1"/>
    </source>
</evidence>
<organism evidence="5 6">
    <name type="scientific">Austropuccinia psidii MF-1</name>
    <dbReference type="NCBI Taxonomy" id="1389203"/>
    <lineage>
        <taxon>Eukaryota</taxon>
        <taxon>Fungi</taxon>
        <taxon>Dikarya</taxon>
        <taxon>Basidiomycota</taxon>
        <taxon>Pucciniomycotina</taxon>
        <taxon>Pucciniomycetes</taxon>
        <taxon>Pucciniales</taxon>
        <taxon>Sphaerophragmiaceae</taxon>
        <taxon>Austropuccinia</taxon>
    </lineage>
</organism>
<dbReference type="Proteomes" id="UP000765509">
    <property type="component" value="Unassembled WGS sequence"/>
</dbReference>
<keyword evidence="2" id="KW-0863">Zinc-finger</keyword>
<dbReference type="SMART" id="SM00343">
    <property type="entry name" value="ZnF_C2HC"/>
    <property type="match status" value="2"/>
</dbReference>
<evidence type="ECO:0000256" key="2">
    <source>
        <dbReference type="PROSITE-ProRule" id="PRU00047"/>
    </source>
</evidence>
<keyword evidence="6" id="KW-1185">Reference proteome</keyword>
<dbReference type="PROSITE" id="PS50158">
    <property type="entry name" value="ZF_CCHC"/>
    <property type="match status" value="1"/>
</dbReference>
<dbReference type="InterPro" id="IPR036875">
    <property type="entry name" value="Znf_CCHC_sf"/>
</dbReference>
<dbReference type="InterPro" id="IPR001878">
    <property type="entry name" value="Znf_CCHC"/>
</dbReference>
<dbReference type="EMBL" id="AVOT02035472">
    <property type="protein sequence ID" value="MBW0529834.1"/>
    <property type="molecule type" value="Genomic_DNA"/>
</dbReference>
<proteinExistence type="predicted"/>
<feature type="domain" description="CCHC-type" evidence="4">
    <location>
        <begin position="149"/>
        <end position="164"/>
    </location>
</feature>
<name>A0A9Q3EZI3_9BASI</name>
<comment type="caution">
    <text evidence="5">The sequence shown here is derived from an EMBL/GenBank/DDBJ whole genome shotgun (WGS) entry which is preliminary data.</text>
</comment>
<evidence type="ECO:0000256" key="1">
    <source>
        <dbReference type="ARBA" id="ARBA00022664"/>
    </source>
</evidence>
<dbReference type="GO" id="GO:0006397">
    <property type="term" value="P:mRNA processing"/>
    <property type="evidence" value="ECO:0007669"/>
    <property type="project" value="UniProtKB-KW"/>
</dbReference>
<dbReference type="SUPFAM" id="SSF57756">
    <property type="entry name" value="Retrovirus zinc finger-like domains"/>
    <property type="match status" value="1"/>
</dbReference>
<dbReference type="GO" id="GO:0003676">
    <property type="term" value="F:nucleic acid binding"/>
    <property type="evidence" value="ECO:0007669"/>
    <property type="project" value="InterPro"/>
</dbReference>
<sequence length="269" mass="30361">MDINANCDNTPIRIKAFTQYPSGDIKLYTKSRAKAWWLLENRAGWTHCADPLFVTSPPTFPVIVPSCPTYVDVEDDICKNSLLEQNKIQKEDVDRIQWLGHPKEEDKSHGSLIIHIANKQLAHQILRGGLIFNGNFMRMMAYTPGPPQCFNCLKTGHQEYQCKNTPTCSKCGGTHSPQDCKDLGYTPSIRRINWQTHDNRPNLGKPYKKKSPTSNASPTEQSLFQPPPNSEKNHPSKLKNAPTTKAPIDSHRQATTIDLPRRPMIPPPL</sequence>
<reference evidence="5" key="1">
    <citation type="submission" date="2021-03" db="EMBL/GenBank/DDBJ databases">
        <title>Draft genome sequence of rust myrtle Austropuccinia psidii MF-1, a brazilian biotype.</title>
        <authorList>
            <person name="Quecine M.C."/>
            <person name="Pachon D.M.R."/>
            <person name="Bonatelli M.L."/>
            <person name="Correr F.H."/>
            <person name="Franceschini L.M."/>
            <person name="Leite T.F."/>
            <person name="Margarido G.R.A."/>
            <person name="Almeida C.A."/>
            <person name="Ferrarezi J.A."/>
            <person name="Labate C.A."/>
        </authorList>
    </citation>
    <scope>NUCLEOTIDE SEQUENCE</scope>
    <source>
        <strain evidence="5">MF-1</strain>
    </source>
</reference>
<evidence type="ECO:0000256" key="3">
    <source>
        <dbReference type="SAM" id="MobiDB-lite"/>
    </source>
</evidence>
<keyword evidence="2" id="KW-0479">Metal-binding</keyword>
<accession>A0A9Q3EZI3</accession>
<evidence type="ECO:0000259" key="4">
    <source>
        <dbReference type="PROSITE" id="PS50158"/>
    </source>
</evidence>
<gene>
    <name evidence="5" type="ORF">O181_069549</name>
</gene>
<feature type="compositionally biased region" description="Polar residues" evidence="3">
    <location>
        <begin position="212"/>
        <end position="224"/>
    </location>
</feature>
<dbReference type="OrthoDB" id="4525213at2759"/>